<evidence type="ECO:0000256" key="5">
    <source>
        <dbReference type="ARBA" id="ARBA00023004"/>
    </source>
</evidence>
<keyword evidence="3" id="KW-0479">Metal-binding</keyword>
<evidence type="ECO:0000256" key="1">
    <source>
        <dbReference type="ARBA" id="ARBA00022448"/>
    </source>
</evidence>
<accession>A0A4Y7RX86</accession>
<evidence type="ECO:0000256" key="2">
    <source>
        <dbReference type="ARBA" id="ARBA00022485"/>
    </source>
</evidence>
<dbReference type="PROSITE" id="PS00198">
    <property type="entry name" value="4FE4S_FER_1"/>
    <property type="match status" value="1"/>
</dbReference>
<dbReference type="Pfam" id="PF13247">
    <property type="entry name" value="Fer4_11"/>
    <property type="match status" value="1"/>
</dbReference>
<feature type="domain" description="4Fe-4S ferredoxin-type" evidence="7">
    <location>
        <begin position="135"/>
        <end position="164"/>
    </location>
</feature>
<dbReference type="RefSeq" id="WP_243119675.1">
    <property type="nucleotide sequence ID" value="NZ_QFFZ01000002.1"/>
</dbReference>
<dbReference type="Gene3D" id="3.30.70.20">
    <property type="match status" value="2"/>
</dbReference>
<keyword evidence="4" id="KW-0249">Electron transport</keyword>
<dbReference type="GO" id="GO:0046872">
    <property type="term" value="F:metal ion binding"/>
    <property type="evidence" value="ECO:0007669"/>
    <property type="project" value="UniProtKB-KW"/>
</dbReference>
<feature type="domain" description="4Fe-4S ferredoxin-type" evidence="7">
    <location>
        <begin position="105"/>
        <end position="134"/>
    </location>
</feature>
<name>A0A4Y7RX86_9FIRM</name>
<keyword evidence="5" id="KW-0408">Iron</keyword>
<comment type="caution">
    <text evidence="8">The sequence shown here is derived from an EMBL/GenBank/DDBJ whole genome shotgun (WGS) entry which is preliminary data.</text>
</comment>
<dbReference type="InterPro" id="IPR017896">
    <property type="entry name" value="4Fe4S_Fe-S-bd"/>
</dbReference>
<dbReference type="EMBL" id="QFFZ01000002">
    <property type="protein sequence ID" value="TEB13329.1"/>
    <property type="molecule type" value="Genomic_DNA"/>
</dbReference>
<keyword evidence="1" id="KW-0813">Transport</keyword>
<feature type="domain" description="4Fe-4S ferredoxin-type" evidence="7">
    <location>
        <begin position="32"/>
        <end position="62"/>
    </location>
</feature>
<dbReference type="Pfam" id="PF12800">
    <property type="entry name" value="Fer4_4"/>
    <property type="match status" value="1"/>
</dbReference>
<dbReference type="InterPro" id="IPR017900">
    <property type="entry name" value="4Fe4S_Fe_S_CS"/>
</dbReference>
<dbReference type="AlphaFoldDB" id="A0A4Y7RX86"/>
<gene>
    <name evidence="8" type="primary">dmsB_1</name>
    <name evidence="8" type="ORF">Pmgp_00223</name>
</gene>
<feature type="domain" description="4Fe-4S ferredoxin-type" evidence="7">
    <location>
        <begin position="73"/>
        <end position="104"/>
    </location>
</feature>
<dbReference type="CDD" id="cd10550">
    <property type="entry name" value="DMSOR_beta_like"/>
    <property type="match status" value="1"/>
</dbReference>
<proteinExistence type="predicted"/>
<evidence type="ECO:0000259" key="7">
    <source>
        <dbReference type="PROSITE" id="PS51379"/>
    </source>
</evidence>
<evidence type="ECO:0000313" key="8">
    <source>
        <dbReference type="EMBL" id="TEB13329.1"/>
    </source>
</evidence>
<dbReference type="Proteomes" id="UP000297597">
    <property type="component" value="Unassembled WGS sequence"/>
</dbReference>
<evidence type="ECO:0000256" key="6">
    <source>
        <dbReference type="ARBA" id="ARBA00023014"/>
    </source>
</evidence>
<reference evidence="8 9" key="1">
    <citation type="journal article" date="2018" name="Environ. Microbiol.">
        <title>Novel energy conservation strategies and behaviour of Pelotomaculum schinkii driving syntrophic propionate catabolism.</title>
        <authorList>
            <person name="Hidalgo-Ahumada C.A.P."/>
            <person name="Nobu M.K."/>
            <person name="Narihiro T."/>
            <person name="Tamaki H."/>
            <person name="Liu W.T."/>
            <person name="Kamagata Y."/>
            <person name="Stams A.J.M."/>
            <person name="Imachi H."/>
            <person name="Sousa D.Z."/>
        </authorList>
    </citation>
    <scope>NUCLEOTIDE SEQUENCE [LARGE SCALE GENOMIC DNA]</scope>
    <source>
        <strain evidence="8 9">MGP</strain>
    </source>
</reference>
<dbReference type="GO" id="GO:0051539">
    <property type="term" value="F:4 iron, 4 sulfur cluster binding"/>
    <property type="evidence" value="ECO:0007669"/>
    <property type="project" value="UniProtKB-KW"/>
</dbReference>
<keyword evidence="6" id="KW-0411">Iron-sulfur</keyword>
<protein>
    <submittedName>
        <fullName evidence="8">Anaerobic dimethyl sulfoxide reductase chain B</fullName>
    </submittedName>
</protein>
<dbReference type="PANTHER" id="PTHR42859">
    <property type="entry name" value="OXIDOREDUCTASE"/>
    <property type="match status" value="1"/>
</dbReference>
<evidence type="ECO:0000256" key="4">
    <source>
        <dbReference type="ARBA" id="ARBA00022982"/>
    </source>
</evidence>
<keyword evidence="9" id="KW-1185">Reference proteome</keyword>
<organism evidence="8 9">
    <name type="scientific">Pelotomaculum propionicicum</name>
    <dbReference type="NCBI Taxonomy" id="258475"/>
    <lineage>
        <taxon>Bacteria</taxon>
        <taxon>Bacillati</taxon>
        <taxon>Bacillota</taxon>
        <taxon>Clostridia</taxon>
        <taxon>Eubacteriales</taxon>
        <taxon>Desulfotomaculaceae</taxon>
        <taxon>Pelotomaculum</taxon>
    </lineage>
</organism>
<evidence type="ECO:0000313" key="9">
    <source>
        <dbReference type="Proteomes" id="UP000297597"/>
    </source>
</evidence>
<dbReference type="SUPFAM" id="SSF54862">
    <property type="entry name" value="4Fe-4S ferredoxins"/>
    <property type="match status" value="1"/>
</dbReference>
<keyword evidence="2" id="KW-0004">4Fe-4S</keyword>
<dbReference type="InterPro" id="IPR050294">
    <property type="entry name" value="RnfB_subfamily"/>
</dbReference>
<dbReference type="PROSITE" id="PS51379">
    <property type="entry name" value="4FE4S_FER_2"/>
    <property type="match status" value="4"/>
</dbReference>
<sequence>MSCYESHQSQKSTKEVSLALSKYGVQEKGMSKILMVSPEKCIGCRSCELICSFVKTNEFNPKNAAVTVLAYDEAAIAVPMMCMQCENPSCMKVCPVGAIEFKTTGAVVINEDKCIGCKMCLSACPLGNIVFDAGNRKMVKCDLCGGVPKCAYICPSGTIEYKEATSTNLNKKKLIAEKFKEVFGEVQ</sequence>
<evidence type="ECO:0000256" key="3">
    <source>
        <dbReference type="ARBA" id="ARBA00022723"/>
    </source>
</evidence>
<dbReference type="PANTHER" id="PTHR42859:SF10">
    <property type="entry name" value="DIMETHYLSULFOXIDE REDUCTASE CHAIN B"/>
    <property type="match status" value="1"/>
</dbReference>